<evidence type="ECO:0000256" key="2">
    <source>
        <dbReference type="ARBA" id="ARBA00004496"/>
    </source>
</evidence>
<evidence type="ECO:0000256" key="7">
    <source>
        <dbReference type="SAM" id="SignalP"/>
    </source>
</evidence>
<evidence type="ECO:0000256" key="5">
    <source>
        <dbReference type="ARBA" id="ARBA00023273"/>
    </source>
</evidence>
<dbReference type="InterPro" id="IPR015915">
    <property type="entry name" value="Kelch-typ_b-propeller"/>
</dbReference>
<evidence type="ECO:0000256" key="4">
    <source>
        <dbReference type="ARBA" id="ARBA00023069"/>
    </source>
</evidence>
<dbReference type="NCBIfam" id="TIGR04183">
    <property type="entry name" value="Por_Secre_tail"/>
    <property type="match status" value="1"/>
</dbReference>
<keyword evidence="5" id="KW-0966">Cell projection</keyword>
<name>A0A286GBF6_9BACT</name>
<reference evidence="11" key="1">
    <citation type="submission" date="2017-09" db="EMBL/GenBank/DDBJ databases">
        <authorList>
            <person name="Varghese N."/>
            <person name="Submissions S."/>
        </authorList>
    </citation>
    <scope>NUCLEOTIDE SEQUENCE [LARGE SCALE GENOMIC DNA]</scope>
    <source>
        <strain evidence="11">DSM 29961</strain>
    </source>
</reference>
<dbReference type="PANTHER" id="PTHR46375:SF3">
    <property type="entry name" value="KELCH REPEAT AND BTB DOMAIN-CONTAINING PROTEIN 13"/>
    <property type="match status" value="1"/>
</dbReference>
<dbReference type="Pfam" id="PF18962">
    <property type="entry name" value="Por_Secre_tail"/>
    <property type="match status" value="1"/>
</dbReference>
<dbReference type="Pfam" id="PF24681">
    <property type="entry name" value="Kelch_KLHDC2_KLHL20_DRC7"/>
    <property type="match status" value="1"/>
</dbReference>
<keyword evidence="7" id="KW-0732">Signal</keyword>
<evidence type="ECO:0000256" key="1">
    <source>
        <dbReference type="ARBA" id="ARBA00004138"/>
    </source>
</evidence>
<evidence type="ECO:0000259" key="8">
    <source>
        <dbReference type="Pfam" id="PF18962"/>
    </source>
</evidence>
<dbReference type="InterPro" id="IPR011042">
    <property type="entry name" value="6-blade_b-propeller_TolB-like"/>
</dbReference>
<dbReference type="Pfam" id="PF22544">
    <property type="entry name" value="HYDIN_VesB_CFA65-like_Ig"/>
    <property type="match status" value="1"/>
</dbReference>
<feature type="region of interest" description="Disordered" evidence="6">
    <location>
        <begin position="295"/>
        <end position="314"/>
    </location>
</feature>
<dbReference type="Gene3D" id="2.60.40.10">
    <property type="entry name" value="Immunoglobulins"/>
    <property type="match status" value="1"/>
</dbReference>
<evidence type="ECO:0000256" key="3">
    <source>
        <dbReference type="ARBA" id="ARBA00022490"/>
    </source>
</evidence>
<dbReference type="Proteomes" id="UP000219452">
    <property type="component" value="Unassembled WGS sequence"/>
</dbReference>
<sequence length="1656" mass="175675">MEQLYRKSASKMCRITIWILLLSLLSSSVGWAQSGPPDRDKFKNKQKLKKKEPKLPKEKLKDKKKKNAKFNFKASALKGGKSKGGRLGAISLNNPTSLQFGPDGRLYVSQQDGIIKAFTIVKNAPNDYSVAQIETITLINQIPNHNDDGSLAPEVNTRQVTSLLVTGTAASPILYVGSSDSRIGGPVGDLNLDTNSGIISKLTKTATGWDKIDLVRGLPRSEENHANNGMQLDGTKLYVVTGGNTNAGSPSTNFAYTSEYALTTAVLSIDLAVIEAMPTQGSGVNKYKYDLPTLDDPTRAGNPDAGDPFGGNDGLNQAKIDPTGPVRVFATGFRNAYDLVITKTPGKARRMFVTDNGANQGWGGLPANEGGGNATNNYIQGEPGSTSGTLTDNIVNNLDNVHYIGDLSTYVPGSFYGGHPNPVRANPSAAGLYTNTSGVGVWRTSKTGANPLPADWPPLPLSMAHPIEGDYQNPGETDNAIMTFQSSTNGIVEYTSSGFGGTLKGHLLVASFDGSIHKITLDDAGTTVTNTLGNKRLNQDLPIASNFGAEPLDLTAQGDNDIFPGTIWAACYGGSSIYVFEPEERTDCDAAYSTTLDDDGDGFSNADEIDNGSNPCSQASRPKDSDGDGQSDYNDPDDDNDRVTDDNDFFPLDAANGRTTNLPVTYELFNNDPGRGLFGVGFTGLMLSKQPGFNYLDMFDEQNLVAGGAVGAFSVVSVSPGDPYRTLNNLENGFQFGVNVNSSTGPFTVRTRMLGPFFNGAAPRYYQSQGVYIGNGDQDNYLKLVLGSDGGQGGLEMLYESNGELISNGFYTLPGGLPNSTMDLYLAVDPATGMVQPKYSKDGGPLVNVGPPIQLTGAVLNAVQGAAALAVGILSTSLNSTPFTATWDMISVKSDSQLEPAVVSFSLMNANTGQPIKQLTPGEQLDLAALPTRNLSIRANVNTSAIGSVVMELTGSEVRTQIENIVPYALFGDDNGTFNPWTPTVGSYNLTATPHTDAGGAGTAGNALSLNFTIIDGAPITGSWQTLVPNSGSPTARHEAAYVQAGDRFYLMGGRGIKPVQVYEPIGKNWTNAVATPIELHHFQAVTMEGLVYVVGALTGSFPEEPSVSNVYIYNPTTDKWLVGPEIPLSRRRGTAGAVVYNKKIYVVGGNTRGHNAGYVNWFDEFDPATNTWKVMPDAPHARDHFQAVVIGTKLYAAGGRRSSQNTGQTFMLTVPEVDIYDFTTGQWSTSTNPIPTQRAGTTTVALGGNVVVIGGESAQATAHNETESFSPTANNWVKLANLQQGRHGTQAILNNQAIYIVAGSGSQGGNFELSSQEVFYQSGPTTPTGIQLTQSQLTSPTSGAFGQVIVSSTQSTLIKLTNTVGNQAILVTGISLSGSSDFTFQTPITMPFIIPVGQSVDVKVDFKPTSTGAKSANLIIAHSGAVGSLSIPLTGEGLNSSQQAVTNFSLINADTDQVIRVLANNDVINLPSLTVPRVNIRANTNPATVGSVLLTLSGTQNQTVWESVAPYSLFGDNSGDYNPWTPAVGSYSLNATPYSGPNGSGAAGNPLRINFTVTNNAGGKVAAETMPLTEQGKGWRFFPNPSSGVIRIEFEPNHALPFTVDITDIMGRSLMHERKESLDPVTVNLHDFQPGLYIVTIRSKTGVVSRKLIKQ</sequence>
<dbReference type="InterPro" id="IPR053879">
    <property type="entry name" value="HYDIN_VesB_CFA65-like_Ig"/>
</dbReference>
<accession>A0A286GBF6</accession>
<keyword evidence="4" id="KW-0969">Cilium</keyword>
<feature type="signal peptide" evidence="7">
    <location>
        <begin position="1"/>
        <end position="32"/>
    </location>
</feature>
<feature type="compositionally biased region" description="Polar residues" evidence="6">
    <location>
        <begin position="611"/>
        <end position="620"/>
    </location>
</feature>
<feature type="chain" id="PRO_5013058233" evidence="7">
    <location>
        <begin position="33"/>
        <end position="1656"/>
    </location>
</feature>
<dbReference type="SUPFAM" id="SSF117281">
    <property type="entry name" value="Kelch motif"/>
    <property type="match status" value="1"/>
</dbReference>
<organism evidence="10 11">
    <name type="scientific">Spirosoma fluviale</name>
    <dbReference type="NCBI Taxonomy" id="1597977"/>
    <lineage>
        <taxon>Bacteria</taxon>
        <taxon>Pseudomonadati</taxon>
        <taxon>Bacteroidota</taxon>
        <taxon>Cytophagia</taxon>
        <taxon>Cytophagales</taxon>
        <taxon>Cytophagaceae</taxon>
        <taxon>Spirosoma</taxon>
    </lineage>
</organism>
<dbReference type="InterPro" id="IPR013783">
    <property type="entry name" value="Ig-like_fold"/>
</dbReference>
<keyword evidence="11" id="KW-1185">Reference proteome</keyword>
<dbReference type="PANTHER" id="PTHR46375">
    <property type="entry name" value="KELCH REPEAT AND BTB DOMAIN-CONTAINING PROTEIN 13-RELATED"/>
    <property type="match status" value="1"/>
</dbReference>
<dbReference type="SMART" id="SM00612">
    <property type="entry name" value="Kelch"/>
    <property type="match status" value="4"/>
</dbReference>
<feature type="domain" description="HYDIN/VesB/CFA65-like Ig-like" evidence="9">
    <location>
        <begin position="1346"/>
        <end position="1425"/>
    </location>
</feature>
<evidence type="ECO:0000313" key="10">
    <source>
        <dbReference type="EMBL" id="SOD92818.1"/>
    </source>
</evidence>
<dbReference type="InterPro" id="IPR026444">
    <property type="entry name" value="Secre_tail"/>
</dbReference>
<dbReference type="Gene3D" id="2.120.10.80">
    <property type="entry name" value="Kelch-type beta propeller"/>
    <property type="match status" value="2"/>
</dbReference>
<keyword evidence="3" id="KW-0963">Cytoplasm</keyword>
<dbReference type="RefSeq" id="WP_097128013.1">
    <property type="nucleotide sequence ID" value="NZ_OCNH01000003.1"/>
</dbReference>
<feature type="region of interest" description="Disordered" evidence="6">
    <location>
        <begin position="599"/>
        <end position="654"/>
    </location>
</feature>
<feature type="region of interest" description="Disordered" evidence="6">
    <location>
        <begin position="32"/>
        <end position="64"/>
    </location>
</feature>
<evidence type="ECO:0000313" key="11">
    <source>
        <dbReference type="Proteomes" id="UP000219452"/>
    </source>
</evidence>
<dbReference type="InterPro" id="IPR006652">
    <property type="entry name" value="Kelch_1"/>
</dbReference>
<dbReference type="Gene3D" id="2.120.10.30">
    <property type="entry name" value="TolB, C-terminal domain"/>
    <property type="match status" value="1"/>
</dbReference>
<dbReference type="OrthoDB" id="9773411at2"/>
<dbReference type="EMBL" id="OCNH01000003">
    <property type="protein sequence ID" value="SOD92818.1"/>
    <property type="molecule type" value="Genomic_DNA"/>
</dbReference>
<gene>
    <name evidence="10" type="ORF">SAMN06269250_4195</name>
</gene>
<proteinExistence type="predicted"/>
<evidence type="ECO:0000259" key="9">
    <source>
        <dbReference type="Pfam" id="PF22544"/>
    </source>
</evidence>
<protein>
    <submittedName>
        <fullName evidence="10">Por secretion system C-terminal sorting domain-containing protein</fullName>
    </submittedName>
</protein>
<dbReference type="InterPro" id="IPR052392">
    <property type="entry name" value="Kelch-BTB_domain-containing"/>
</dbReference>
<feature type="domain" description="Secretion system C-terminal sorting" evidence="8">
    <location>
        <begin position="1583"/>
        <end position="1654"/>
    </location>
</feature>
<comment type="subcellular location">
    <subcellularLocation>
        <location evidence="1">Cell projection</location>
        <location evidence="1">Cilium</location>
    </subcellularLocation>
    <subcellularLocation>
        <location evidence="2">Cytoplasm</location>
    </subcellularLocation>
</comment>
<evidence type="ECO:0000256" key="6">
    <source>
        <dbReference type="SAM" id="MobiDB-lite"/>
    </source>
</evidence>